<gene>
    <name evidence="1" type="ORF">GCM10008957_32410</name>
</gene>
<protein>
    <submittedName>
        <fullName evidence="1">Uncharacterized protein</fullName>
    </submittedName>
</protein>
<name>A0A918FAW9_9DEIO</name>
<dbReference type="Proteomes" id="UP000603865">
    <property type="component" value="Unassembled WGS sequence"/>
</dbReference>
<comment type="caution">
    <text evidence="1">The sequence shown here is derived from an EMBL/GenBank/DDBJ whole genome shotgun (WGS) entry which is preliminary data.</text>
</comment>
<reference evidence="1" key="2">
    <citation type="submission" date="2020-09" db="EMBL/GenBank/DDBJ databases">
        <authorList>
            <person name="Sun Q."/>
            <person name="Ohkuma M."/>
        </authorList>
    </citation>
    <scope>NUCLEOTIDE SEQUENCE</scope>
    <source>
        <strain evidence="1">JCM 31311</strain>
    </source>
</reference>
<evidence type="ECO:0000313" key="1">
    <source>
        <dbReference type="EMBL" id="GGR17297.1"/>
    </source>
</evidence>
<keyword evidence="2" id="KW-1185">Reference proteome</keyword>
<evidence type="ECO:0000313" key="2">
    <source>
        <dbReference type="Proteomes" id="UP000603865"/>
    </source>
</evidence>
<accession>A0A918FAW9</accession>
<dbReference type="AlphaFoldDB" id="A0A918FAW9"/>
<dbReference type="EMBL" id="BMQL01000020">
    <property type="protein sequence ID" value="GGR17297.1"/>
    <property type="molecule type" value="Genomic_DNA"/>
</dbReference>
<proteinExistence type="predicted"/>
<reference evidence="1" key="1">
    <citation type="journal article" date="2014" name="Int. J. Syst. Evol. Microbiol.">
        <title>Complete genome sequence of Corynebacterium casei LMG S-19264T (=DSM 44701T), isolated from a smear-ripened cheese.</title>
        <authorList>
            <consortium name="US DOE Joint Genome Institute (JGI-PGF)"/>
            <person name="Walter F."/>
            <person name="Albersmeier A."/>
            <person name="Kalinowski J."/>
            <person name="Ruckert C."/>
        </authorList>
    </citation>
    <scope>NUCLEOTIDE SEQUENCE</scope>
    <source>
        <strain evidence="1">JCM 31311</strain>
    </source>
</reference>
<sequence length="329" mass="37360">MERHLLCRLSTQHNPLAHPTDKDPSQALKRVLSRLTQGLSDSTRFTITLVDGDDEAEEQPDVLMLRYRQSVPFSIQHAVQQFDAVSPGLLGGLLSQLNRGAKAHAPLFTPEDLLDNNPYGTPVFERDNTLYEAQLILRKQYAALPPEALAAKLAQLTFRDAARLAARNGQLTERDDHRLGYTLGRNLPHLDELNARIATLPPDLRSTAQKFRCITRALEHLEVEAGAFDYDRFEDYGSEITPAFLITPHAARPPRTHPDLFLEQWQEHAELNWNSWEDDYPLFCVELNDPDLLPKLVRVIRTCSRALLLIRQALLLLGAVPVEFISLWR</sequence>
<organism evidence="1 2">
    <name type="scientific">Deinococcus ruber</name>
    <dbReference type="NCBI Taxonomy" id="1848197"/>
    <lineage>
        <taxon>Bacteria</taxon>
        <taxon>Thermotogati</taxon>
        <taxon>Deinococcota</taxon>
        <taxon>Deinococci</taxon>
        <taxon>Deinococcales</taxon>
        <taxon>Deinococcaceae</taxon>
        <taxon>Deinococcus</taxon>
    </lineage>
</organism>